<evidence type="ECO:0000313" key="2">
    <source>
        <dbReference type="EMBL" id="NBG95442.1"/>
    </source>
</evidence>
<dbReference type="EMBL" id="WXYQ01000005">
    <property type="protein sequence ID" value="NBG95442.1"/>
    <property type="molecule type" value="Genomic_DNA"/>
</dbReference>
<keyword evidence="3" id="KW-1185">Reference proteome</keyword>
<gene>
    <name evidence="2" type="ORF">GTQ45_06815</name>
</gene>
<sequence length="144" mass="15501">MTISPPEELSGWQTWGAEEPFEDMAGPFFFRKTADGYVSAFKVERKHLNGGGAIHGGMLMTFADYSLFTIAYDELQNGGGVTIALNGEFTAAGPASGIIYASGEVVRETGSMVFVRGVITPDDPNADTVLLNFSGIVRKLKKRD</sequence>
<dbReference type="AlphaFoldDB" id="A0A845QA77"/>
<dbReference type="Gene3D" id="3.10.129.10">
    <property type="entry name" value="Hotdog Thioesterase"/>
    <property type="match status" value="1"/>
</dbReference>
<dbReference type="GeneID" id="300655094"/>
<dbReference type="GO" id="GO:0016790">
    <property type="term" value="F:thiolester hydrolase activity"/>
    <property type="evidence" value="ECO:0007669"/>
    <property type="project" value="UniProtKB-ARBA"/>
</dbReference>
<dbReference type="Proteomes" id="UP000470384">
    <property type="component" value="Unassembled WGS sequence"/>
</dbReference>
<reference evidence="2 3" key="1">
    <citation type="journal article" date="2016" name="Int. J. Syst. Evol. Microbiol.">
        <title>Pyruvatibacter mobilis gen. nov., sp. nov., a marine bacterium from the culture broth of Picochlorum sp. 122.</title>
        <authorList>
            <person name="Wang G."/>
            <person name="Tang M."/>
            <person name="Wu H."/>
            <person name="Dai S."/>
            <person name="Li T."/>
            <person name="Chen C."/>
            <person name="He H."/>
            <person name="Fan J."/>
            <person name="Xiang W."/>
            <person name="Li X."/>
        </authorList>
    </citation>
    <scope>NUCLEOTIDE SEQUENCE [LARGE SCALE GENOMIC DNA]</scope>
    <source>
        <strain evidence="2 3">GYP-11</strain>
    </source>
</reference>
<dbReference type="RefSeq" id="WP_027839150.1">
    <property type="nucleotide sequence ID" value="NZ_BMHN01000001.1"/>
</dbReference>
<accession>A0A845QA77</accession>
<dbReference type="CDD" id="cd03443">
    <property type="entry name" value="PaaI_thioesterase"/>
    <property type="match status" value="1"/>
</dbReference>
<protein>
    <submittedName>
        <fullName evidence="2">PaaI family thioesterase</fullName>
    </submittedName>
</protein>
<name>A0A845QA77_9HYPH</name>
<comment type="caution">
    <text evidence="2">The sequence shown here is derived from an EMBL/GenBank/DDBJ whole genome shotgun (WGS) entry which is preliminary data.</text>
</comment>
<dbReference type="OrthoDB" id="5741080at2"/>
<proteinExistence type="predicted"/>
<feature type="domain" description="Thioesterase" evidence="1">
    <location>
        <begin position="51"/>
        <end position="124"/>
    </location>
</feature>
<organism evidence="2 3">
    <name type="scientific">Pyruvatibacter mobilis</name>
    <dbReference type="NCBI Taxonomy" id="1712261"/>
    <lineage>
        <taxon>Bacteria</taxon>
        <taxon>Pseudomonadati</taxon>
        <taxon>Pseudomonadota</taxon>
        <taxon>Alphaproteobacteria</taxon>
        <taxon>Hyphomicrobiales</taxon>
        <taxon>Parvibaculaceae</taxon>
        <taxon>Pyruvatibacter</taxon>
    </lineage>
</organism>
<evidence type="ECO:0000313" key="3">
    <source>
        <dbReference type="Proteomes" id="UP000470384"/>
    </source>
</evidence>
<dbReference type="Pfam" id="PF03061">
    <property type="entry name" value="4HBT"/>
    <property type="match status" value="1"/>
</dbReference>
<evidence type="ECO:0000259" key="1">
    <source>
        <dbReference type="Pfam" id="PF03061"/>
    </source>
</evidence>
<dbReference type="SUPFAM" id="SSF54637">
    <property type="entry name" value="Thioesterase/thiol ester dehydrase-isomerase"/>
    <property type="match status" value="1"/>
</dbReference>
<dbReference type="InterPro" id="IPR029069">
    <property type="entry name" value="HotDog_dom_sf"/>
</dbReference>
<dbReference type="InterPro" id="IPR006683">
    <property type="entry name" value="Thioestr_dom"/>
</dbReference>